<dbReference type="AlphaFoldDB" id="A0A0S4ITH9"/>
<dbReference type="Proteomes" id="UP000051952">
    <property type="component" value="Unassembled WGS sequence"/>
</dbReference>
<protein>
    <submittedName>
        <fullName evidence="1">Uncharacterized protein</fullName>
    </submittedName>
</protein>
<evidence type="ECO:0000313" key="2">
    <source>
        <dbReference type="Proteomes" id="UP000051952"/>
    </source>
</evidence>
<dbReference type="EMBL" id="CYKH01000420">
    <property type="protein sequence ID" value="CUF84703.1"/>
    <property type="molecule type" value="Genomic_DNA"/>
</dbReference>
<organism evidence="1 2">
    <name type="scientific">Bodo saltans</name>
    <name type="common">Flagellated protozoan</name>
    <dbReference type="NCBI Taxonomy" id="75058"/>
    <lineage>
        <taxon>Eukaryota</taxon>
        <taxon>Discoba</taxon>
        <taxon>Euglenozoa</taxon>
        <taxon>Kinetoplastea</taxon>
        <taxon>Metakinetoplastina</taxon>
        <taxon>Eubodonida</taxon>
        <taxon>Bodonidae</taxon>
        <taxon>Bodo</taxon>
    </lineage>
</organism>
<reference evidence="2" key="1">
    <citation type="submission" date="2015-09" db="EMBL/GenBank/DDBJ databases">
        <authorList>
            <consortium name="Pathogen Informatics"/>
        </authorList>
    </citation>
    <scope>NUCLEOTIDE SEQUENCE [LARGE SCALE GENOMIC DNA]</scope>
    <source>
        <strain evidence="2">Lake Konstanz</strain>
    </source>
</reference>
<evidence type="ECO:0000313" key="1">
    <source>
        <dbReference type="EMBL" id="CUF84703.1"/>
    </source>
</evidence>
<name>A0A0S4ITH9_BODSA</name>
<gene>
    <name evidence="1" type="ORF">BSAL_66345</name>
</gene>
<proteinExistence type="predicted"/>
<keyword evidence="2" id="KW-1185">Reference proteome</keyword>
<accession>A0A0S4ITH9</accession>
<sequence>MHYAVPLIGRSISALQHVQVSPIAVERLAVELLGIPLNSSSSTHSKLHQNSLVPALECRFRFADDDDSVVPLLFVGGSSGASTAPSNDDGIYYALADGLPGAVALTHSEFLEHLPYVSSATCRYYSTDELTSSISLMDAKHQRISYLRHPLHEAIAAAMDQTQPLEDAMLSTPPGAGHLLRELAFVTRKRAATLRGLEQILAIGSSLTARHLSMDFSYHCGTQDHAIKRYFDISGDIAGQFLAPLTFHDGRFHGAKVLSRYGSAVYVGCTVDEDMDCVSPFWHPLGSATAQSAPLFQPPATSTGGGVLRPSPQVLEVGWHKLDINGPLSSSALLQSESLSRYMTTTGNRSEGDDGIDASNWLNVGLFGRAVGSKYIQALPEGLRKSPAGQTRTSVVAGVRHNTSRNALEQIGVVEGTGDIVILP</sequence>
<dbReference type="VEuPathDB" id="TriTrypDB:BSAL_66345"/>